<dbReference type="EMBL" id="MK697702">
    <property type="protein sequence ID" value="QHR91495.1"/>
    <property type="molecule type" value="Genomic_DNA"/>
</dbReference>
<name>A0A6B9XW94_PICSI</name>
<keyword evidence="2" id="KW-0496">Mitochondrion</keyword>
<dbReference type="AlphaFoldDB" id="A0A6B9XW94"/>
<evidence type="ECO:0000313" key="2">
    <source>
        <dbReference type="EMBL" id="QHR91495.1"/>
    </source>
</evidence>
<organism evidence="2">
    <name type="scientific">Picea sitchensis</name>
    <name type="common">Sitka spruce</name>
    <name type="synonym">Pinus sitchensis</name>
    <dbReference type="NCBI Taxonomy" id="3332"/>
    <lineage>
        <taxon>Eukaryota</taxon>
        <taxon>Viridiplantae</taxon>
        <taxon>Streptophyta</taxon>
        <taxon>Embryophyta</taxon>
        <taxon>Tracheophyta</taxon>
        <taxon>Spermatophyta</taxon>
        <taxon>Pinopsida</taxon>
        <taxon>Pinidae</taxon>
        <taxon>Conifers I</taxon>
        <taxon>Pinales</taxon>
        <taxon>Pinaceae</taxon>
        <taxon>Picea</taxon>
    </lineage>
</organism>
<feature type="region of interest" description="Disordered" evidence="1">
    <location>
        <begin position="26"/>
        <end position="55"/>
    </location>
</feature>
<protein>
    <submittedName>
        <fullName evidence="2">Uncharacterized protein</fullName>
    </submittedName>
</protein>
<reference evidence="2" key="1">
    <citation type="submission" date="2019-03" db="EMBL/GenBank/DDBJ databases">
        <title>Largest Complete Mitochondrial Genome of a Gymnosperm, Sitka Spruce (Picea sitchensis), Indicates Complex Physical Structure.</title>
        <authorList>
            <person name="Jackman S.D."/>
            <person name="Coombe L."/>
            <person name="Warren R."/>
            <person name="Kirk H."/>
            <person name="Trinh E."/>
            <person name="McLeod T."/>
            <person name="Pleasance S."/>
            <person name="Pandoh P."/>
            <person name="Zhao Y."/>
            <person name="Coope R."/>
            <person name="Bousquet J."/>
            <person name="Bohlmann J.C."/>
            <person name="Jones S.J.M."/>
            <person name="Birol I."/>
        </authorList>
    </citation>
    <scope>NUCLEOTIDE SEQUENCE</scope>
    <source>
        <strain evidence="2">Q903</strain>
    </source>
</reference>
<accession>A0A6B9XW94</accession>
<gene>
    <name evidence="2" type="primary">orf05562</name>
    <name evidence="2" type="ORF">Q903MT_gene5530</name>
</gene>
<sequence>MRVSTLLRHSLGMVMVGLMIIHRKRLAGEAGNPRKKKEGAKQPRSQASIPVEPTMKPNHACFIQARFFNPS</sequence>
<geneLocation type="mitochondrion" evidence="2"/>
<proteinExistence type="predicted"/>
<evidence type="ECO:0000256" key="1">
    <source>
        <dbReference type="SAM" id="MobiDB-lite"/>
    </source>
</evidence>